<protein>
    <recommendedName>
        <fullName evidence="9">Lipoprotein signal peptidase</fullName>
        <ecNumber evidence="9">3.4.23.36</ecNumber>
    </recommendedName>
    <alternativeName>
        <fullName evidence="9">Prolipoprotein signal peptidase</fullName>
    </alternativeName>
    <alternativeName>
        <fullName evidence="9">Signal peptidase II</fullName>
        <shortName evidence="9">SPase II</shortName>
    </alternativeName>
</protein>
<dbReference type="Pfam" id="PF01252">
    <property type="entry name" value="Peptidase_A8"/>
    <property type="match status" value="1"/>
</dbReference>
<evidence type="ECO:0000256" key="11">
    <source>
        <dbReference type="RuleBase" id="RU004181"/>
    </source>
</evidence>
<evidence type="ECO:0000256" key="2">
    <source>
        <dbReference type="ARBA" id="ARBA00022475"/>
    </source>
</evidence>
<keyword evidence="2 9" id="KW-1003">Cell membrane</keyword>
<evidence type="ECO:0000256" key="9">
    <source>
        <dbReference type="HAMAP-Rule" id="MF_00161"/>
    </source>
</evidence>
<evidence type="ECO:0000256" key="1">
    <source>
        <dbReference type="ARBA" id="ARBA00006139"/>
    </source>
</evidence>
<comment type="catalytic activity">
    <reaction evidence="9 10">
        <text>Release of signal peptides from bacterial membrane prolipoproteins. Hydrolyzes -Xaa-Yaa-Zaa-|-(S,diacylglyceryl)Cys-, in which Xaa is hydrophobic (preferably Leu), and Yaa (Ala or Ser) and Zaa (Gly or Ala) have small, neutral side chains.</text>
        <dbReference type="EC" id="3.4.23.36"/>
    </reaction>
</comment>
<dbReference type="GO" id="GO:0006508">
    <property type="term" value="P:proteolysis"/>
    <property type="evidence" value="ECO:0007669"/>
    <property type="project" value="UniProtKB-KW"/>
</dbReference>
<dbReference type="GO" id="GO:0004190">
    <property type="term" value="F:aspartic-type endopeptidase activity"/>
    <property type="evidence" value="ECO:0007669"/>
    <property type="project" value="UniProtKB-UniRule"/>
</dbReference>
<keyword evidence="7 9" id="KW-1133">Transmembrane helix</keyword>
<comment type="similarity">
    <text evidence="1 9 11">Belongs to the peptidase A8 family.</text>
</comment>
<evidence type="ECO:0000313" key="12">
    <source>
        <dbReference type="EMBL" id="HEA86859.1"/>
    </source>
</evidence>
<accession>A0A7C1N9I3</accession>
<organism evidence="12">
    <name type="scientific">candidate division WOR-3 bacterium</name>
    <dbReference type="NCBI Taxonomy" id="2052148"/>
    <lineage>
        <taxon>Bacteria</taxon>
        <taxon>Bacteria division WOR-3</taxon>
    </lineage>
</organism>
<dbReference type="AlphaFoldDB" id="A0A7C1N9I3"/>
<evidence type="ECO:0000256" key="10">
    <source>
        <dbReference type="RuleBase" id="RU000594"/>
    </source>
</evidence>
<dbReference type="GO" id="GO:0005886">
    <property type="term" value="C:plasma membrane"/>
    <property type="evidence" value="ECO:0007669"/>
    <property type="project" value="UniProtKB-SubCell"/>
</dbReference>
<comment type="pathway">
    <text evidence="9">Protein modification; lipoprotein biosynthesis (signal peptide cleavage).</text>
</comment>
<dbReference type="PROSITE" id="PS00855">
    <property type="entry name" value="SPASE_II"/>
    <property type="match status" value="1"/>
</dbReference>
<dbReference type="NCBIfam" id="TIGR00077">
    <property type="entry name" value="lspA"/>
    <property type="match status" value="1"/>
</dbReference>
<evidence type="ECO:0000256" key="3">
    <source>
        <dbReference type="ARBA" id="ARBA00022670"/>
    </source>
</evidence>
<dbReference type="PANTHER" id="PTHR33695:SF1">
    <property type="entry name" value="LIPOPROTEIN SIGNAL PEPTIDASE"/>
    <property type="match status" value="1"/>
</dbReference>
<dbReference type="UniPathway" id="UPA00665"/>
<feature type="transmembrane region" description="Helical" evidence="9">
    <location>
        <begin position="136"/>
        <end position="162"/>
    </location>
</feature>
<gene>
    <name evidence="9 12" type="primary">lspA</name>
    <name evidence="12" type="ORF">ENP94_02490</name>
    <name evidence="13" type="ORF">ENS16_02015</name>
</gene>
<feature type="active site" evidence="9">
    <location>
        <position position="126"/>
    </location>
</feature>
<dbReference type="HAMAP" id="MF_00161">
    <property type="entry name" value="LspA"/>
    <property type="match status" value="1"/>
</dbReference>
<keyword evidence="3 9" id="KW-0645">Protease</keyword>
<keyword evidence="5 9" id="KW-0064">Aspartyl protease</keyword>
<feature type="transmembrane region" description="Helical" evidence="9">
    <location>
        <begin position="98"/>
        <end position="116"/>
    </location>
</feature>
<comment type="caution">
    <text evidence="12">The sequence shown here is derived from an EMBL/GenBank/DDBJ whole genome shotgun (WGS) entry which is preliminary data.</text>
</comment>
<feature type="transmembrane region" description="Helical" evidence="9">
    <location>
        <begin position="64"/>
        <end position="91"/>
    </location>
</feature>
<reference evidence="12" key="1">
    <citation type="journal article" date="2020" name="mSystems">
        <title>Genome- and Community-Level Interaction Insights into Carbon Utilization and Element Cycling Functions of Hydrothermarchaeota in Hydrothermal Sediment.</title>
        <authorList>
            <person name="Zhou Z."/>
            <person name="Liu Y."/>
            <person name="Xu W."/>
            <person name="Pan J."/>
            <person name="Luo Z.H."/>
            <person name="Li M."/>
        </authorList>
    </citation>
    <scope>NUCLEOTIDE SEQUENCE [LARGE SCALE GENOMIC DNA]</scope>
    <source>
        <strain evidence="12">SpSt-265</strain>
        <strain evidence="13">SpSt-465</strain>
    </source>
</reference>
<dbReference type="InterPro" id="IPR001872">
    <property type="entry name" value="Peptidase_A8"/>
</dbReference>
<keyword evidence="8 9" id="KW-0472">Membrane</keyword>
<evidence type="ECO:0000256" key="7">
    <source>
        <dbReference type="ARBA" id="ARBA00022989"/>
    </source>
</evidence>
<name>A0A7C1N9I3_UNCW3</name>
<evidence type="ECO:0000256" key="5">
    <source>
        <dbReference type="ARBA" id="ARBA00022750"/>
    </source>
</evidence>
<dbReference type="EMBL" id="DSTU01000003">
    <property type="protein sequence ID" value="HFJ53452.1"/>
    <property type="molecule type" value="Genomic_DNA"/>
</dbReference>
<evidence type="ECO:0000256" key="8">
    <source>
        <dbReference type="ARBA" id="ARBA00023136"/>
    </source>
</evidence>
<sequence length="189" mass="20889">MSNSEPVRSAPVLGRSFVWTSILALFADQLTKNLVYGIFNRPAAPVSIPIIGDLLKISYNTNPFGVFGISFGAVWLHYLLQLTGIILVLILALKTHSTYLGCAYGIILGGALGNLVDRVRLGHVIDFIDFEIRSLGFRWFTFNLADTFVVIGVILILLYEFIGGLKSRKKKEQKNENACLSGQQLNNPD</sequence>
<comment type="subcellular location">
    <subcellularLocation>
        <location evidence="9">Cell membrane</location>
        <topology evidence="9">Multi-pass membrane protein</topology>
    </subcellularLocation>
</comment>
<keyword evidence="4 9" id="KW-0812">Transmembrane</keyword>
<keyword evidence="6 9" id="KW-0378">Hydrolase</keyword>
<feature type="active site" evidence="9">
    <location>
        <position position="146"/>
    </location>
</feature>
<comment type="function">
    <text evidence="9 10">This protein specifically catalyzes the removal of signal peptides from prolipoproteins.</text>
</comment>
<evidence type="ECO:0000256" key="6">
    <source>
        <dbReference type="ARBA" id="ARBA00022801"/>
    </source>
</evidence>
<dbReference type="EMBL" id="DSLG01000003">
    <property type="protein sequence ID" value="HEA86859.1"/>
    <property type="molecule type" value="Genomic_DNA"/>
</dbReference>
<proteinExistence type="inferred from homology"/>
<evidence type="ECO:0000313" key="13">
    <source>
        <dbReference type="EMBL" id="HFJ53452.1"/>
    </source>
</evidence>
<evidence type="ECO:0000256" key="4">
    <source>
        <dbReference type="ARBA" id="ARBA00022692"/>
    </source>
</evidence>
<dbReference type="EC" id="3.4.23.36" evidence="9"/>
<dbReference type="PRINTS" id="PR00781">
    <property type="entry name" value="LIPOSIGPTASE"/>
</dbReference>
<comment type="caution">
    <text evidence="9">Lacks conserved residue(s) required for the propagation of feature annotation.</text>
</comment>
<dbReference type="PANTHER" id="PTHR33695">
    <property type="entry name" value="LIPOPROTEIN SIGNAL PEPTIDASE"/>
    <property type="match status" value="1"/>
</dbReference>